<keyword evidence="8" id="KW-0106">Calcium</keyword>
<dbReference type="InterPro" id="IPR052214">
    <property type="entry name" value="DAG_Lipase-Related"/>
</dbReference>
<dbReference type="GO" id="GO:0046872">
    <property type="term" value="F:metal ion binding"/>
    <property type="evidence" value="ECO:0007669"/>
    <property type="project" value="UniProtKB-KW"/>
</dbReference>
<keyword evidence="10" id="KW-1133">Transmembrane helix</keyword>
<dbReference type="EC" id="3.1.1.116" evidence="14"/>
<proteinExistence type="predicted"/>
<evidence type="ECO:0000256" key="3">
    <source>
        <dbReference type="ARBA" id="ARBA00022475"/>
    </source>
</evidence>
<evidence type="ECO:0000256" key="10">
    <source>
        <dbReference type="ARBA" id="ARBA00022989"/>
    </source>
</evidence>
<dbReference type="CDD" id="cd00519">
    <property type="entry name" value="Lipase_3"/>
    <property type="match status" value="1"/>
</dbReference>
<dbReference type="GO" id="GO:0005886">
    <property type="term" value="C:plasma membrane"/>
    <property type="evidence" value="ECO:0007669"/>
    <property type="project" value="UniProtKB-SubCell"/>
</dbReference>
<dbReference type="Gene3D" id="3.40.50.1820">
    <property type="entry name" value="alpha/beta hydrolase"/>
    <property type="match status" value="1"/>
</dbReference>
<protein>
    <recommendedName>
        <fullName evidence="14">sn-1-specific diacylglycerol lipase</fullName>
        <ecNumber evidence="14">3.1.1.116</ecNumber>
    </recommendedName>
</protein>
<evidence type="ECO:0000313" key="16">
    <source>
        <dbReference type="EMBL" id="CAJ1400784.1"/>
    </source>
</evidence>
<evidence type="ECO:0000259" key="15">
    <source>
        <dbReference type="Pfam" id="PF01764"/>
    </source>
</evidence>
<evidence type="ECO:0000256" key="13">
    <source>
        <dbReference type="ARBA" id="ARBA00024531"/>
    </source>
</evidence>
<dbReference type="InterPro" id="IPR020845">
    <property type="entry name" value="AMP-binding_CS"/>
</dbReference>
<dbReference type="GO" id="GO:0016298">
    <property type="term" value="F:lipase activity"/>
    <property type="evidence" value="ECO:0007669"/>
    <property type="project" value="TreeGrafter"/>
</dbReference>
<keyword evidence="9" id="KW-0442">Lipid degradation</keyword>
<keyword evidence="12" id="KW-0472">Membrane</keyword>
<dbReference type="Gene3D" id="3.40.50.980">
    <property type="match status" value="1"/>
</dbReference>
<keyword evidence="4" id="KW-0597">Phosphoprotein</keyword>
<comment type="caution">
    <text evidence="16">The sequence shown here is derived from an EMBL/GenBank/DDBJ whole genome shotgun (WGS) entry which is preliminary data.</text>
</comment>
<keyword evidence="17" id="KW-1185">Reference proteome</keyword>
<reference evidence="16" key="1">
    <citation type="submission" date="2023-08" db="EMBL/GenBank/DDBJ databases">
        <authorList>
            <person name="Chen Y."/>
            <person name="Shah S."/>
            <person name="Dougan E. K."/>
            <person name="Thang M."/>
            <person name="Chan C."/>
        </authorList>
    </citation>
    <scope>NUCLEOTIDE SEQUENCE</scope>
</reference>
<comment type="catalytic activity">
    <reaction evidence="13">
        <text>a 1,2-diacyl-sn-glycerol + H2O = a 2-acylglycerol + a fatty acid + H(+)</text>
        <dbReference type="Rhea" id="RHEA:33275"/>
        <dbReference type="ChEBI" id="CHEBI:15377"/>
        <dbReference type="ChEBI" id="CHEBI:15378"/>
        <dbReference type="ChEBI" id="CHEBI:17389"/>
        <dbReference type="ChEBI" id="CHEBI:17815"/>
        <dbReference type="ChEBI" id="CHEBI:28868"/>
        <dbReference type="EC" id="3.1.1.116"/>
    </reaction>
    <physiologicalReaction direction="left-to-right" evidence="13">
        <dbReference type="Rhea" id="RHEA:33276"/>
    </physiologicalReaction>
</comment>
<gene>
    <name evidence="16" type="ORF">EVOR1521_LOCUS24075</name>
</gene>
<dbReference type="SUPFAM" id="SSF56801">
    <property type="entry name" value="Acetyl-CoA synthetase-like"/>
    <property type="match status" value="1"/>
</dbReference>
<organism evidence="16 17">
    <name type="scientific">Effrenium voratum</name>
    <dbReference type="NCBI Taxonomy" id="2562239"/>
    <lineage>
        <taxon>Eukaryota</taxon>
        <taxon>Sar</taxon>
        <taxon>Alveolata</taxon>
        <taxon>Dinophyceae</taxon>
        <taxon>Suessiales</taxon>
        <taxon>Symbiodiniaceae</taxon>
        <taxon>Effrenium</taxon>
    </lineage>
</organism>
<keyword evidence="3" id="KW-1003">Cell membrane</keyword>
<name>A0AA36J7Z9_9DINO</name>
<dbReference type="SUPFAM" id="SSF53474">
    <property type="entry name" value="alpha/beta-Hydrolases"/>
    <property type="match status" value="1"/>
</dbReference>
<evidence type="ECO:0000256" key="5">
    <source>
        <dbReference type="ARBA" id="ARBA00022692"/>
    </source>
</evidence>
<evidence type="ECO:0000256" key="4">
    <source>
        <dbReference type="ARBA" id="ARBA00022553"/>
    </source>
</evidence>
<evidence type="ECO:0000256" key="6">
    <source>
        <dbReference type="ARBA" id="ARBA00022723"/>
    </source>
</evidence>
<dbReference type="PROSITE" id="PS00455">
    <property type="entry name" value="AMP_BINDING"/>
    <property type="match status" value="1"/>
</dbReference>
<keyword evidence="11" id="KW-0443">Lipid metabolism</keyword>
<comment type="cofactor">
    <cofactor evidence="1">
        <name>Ca(2+)</name>
        <dbReference type="ChEBI" id="CHEBI:29108"/>
    </cofactor>
</comment>
<dbReference type="InterPro" id="IPR002921">
    <property type="entry name" value="Fungal_lipase-type"/>
</dbReference>
<dbReference type="GO" id="GO:0019369">
    <property type="term" value="P:arachidonate metabolic process"/>
    <property type="evidence" value="ECO:0007669"/>
    <property type="project" value="TreeGrafter"/>
</dbReference>
<keyword evidence="5" id="KW-0812">Transmembrane</keyword>
<evidence type="ECO:0000256" key="12">
    <source>
        <dbReference type="ARBA" id="ARBA00023136"/>
    </source>
</evidence>
<evidence type="ECO:0000256" key="7">
    <source>
        <dbReference type="ARBA" id="ARBA00022801"/>
    </source>
</evidence>
<evidence type="ECO:0000256" key="11">
    <source>
        <dbReference type="ARBA" id="ARBA00023098"/>
    </source>
</evidence>
<evidence type="ECO:0000256" key="2">
    <source>
        <dbReference type="ARBA" id="ARBA00004651"/>
    </source>
</evidence>
<keyword evidence="7" id="KW-0378">Hydrolase</keyword>
<sequence length="585" mass="60899">MPGMAQVLFLDVDGVLHPALPGGDVFLPDRLRLLSEALAQLPRARVVLSSTWRLDEALFAEVTDQLAQWQANREVEAFAVLDDDERLEGDVLQDTFVRTDPEVGINDVTAAQILAERLRRPAPEGTPAAVLARWTAARHPSPPQPPPVFLLLAPAWSACAKCAAPAIAGDAISHVFFTSGSTGKPKGCVVAHCSLYKLGAESVCLVASAHTFDPSLGDFARVPRVALDAVTLGQQGVTWGFGIAKAATQLGFGVANTAVQRTGEVGGPAAQVVTGGVQQVLAFAQGATHFGQDLAQGITQASLGAARMSLGAAGAQEGELLRLAVGDEAAESVMMVLQMVRRFCSSLGPVTWAQLMLAARAWTGAQQAARLELNARGPFQPVMLPPHAERAMRFSAATFGAQFLAGLADGLVAPAVRAYGAHSAGGDAAQIALAAAKVEGRVDVLAFESTSEHFVPGYMVAVDQELGCVVVALRGTSGAKDVLVDLVCEAAPCELAGVAGEAHGGMLRAAQRLSERLPPLVLQGLERLEPGSWRSPHVADVLVTGHSLGGGVAALLSALWRDQAALPPGRVLQCITFGCPQALLD</sequence>
<dbReference type="InterPro" id="IPR029058">
    <property type="entry name" value="AB_hydrolase_fold"/>
</dbReference>
<evidence type="ECO:0000313" key="17">
    <source>
        <dbReference type="Proteomes" id="UP001178507"/>
    </source>
</evidence>
<evidence type="ECO:0000256" key="9">
    <source>
        <dbReference type="ARBA" id="ARBA00022963"/>
    </source>
</evidence>
<dbReference type="PANTHER" id="PTHR45792:SF8">
    <property type="entry name" value="DIACYLGLYCEROL LIPASE-ALPHA"/>
    <property type="match status" value="1"/>
</dbReference>
<dbReference type="PANTHER" id="PTHR45792">
    <property type="entry name" value="DIACYLGLYCEROL LIPASE HOMOLOG-RELATED"/>
    <property type="match status" value="1"/>
</dbReference>
<feature type="domain" description="Fungal lipase-type" evidence="15">
    <location>
        <begin position="470"/>
        <end position="581"/>
    </location>
</feature>
<dbReference type="Pfam" id="PF01764">
    <property type="entry name" value="Lipase_3"/>
    <property type="match status" value="1"/>
</dbReference>
<keyword evidence="6" id="KW-0479">Metal-binding</keyword>
<evidence type="ECO:0000256" key="8">
    <source>
        <dbReference type="ARBA" id="ARBA00022837"/>
    </source>
</evidence>
<dbReference type="AlphaFoldDB" id="A0AA36J7Z9"/>
<evidence type="ECO:0000256" key="1">
    <source>
        <dbReference type="ARBA" id="ARBA00001913"/>
    </source>
</evidence>
<dbReference type="EMBL" id="CAUJNA010003385">
    <property type="protein sequence ID" value="CAJ1400784.1"/>
    <property type="molecule type" value="Genomic_DNA"/>
</dbReference>
<evidence type="ECO:0000256" key="14">
    <source>
        <dbReference type="ARBA" id="ARBA00026104"/>
    </source>
</evidence>
<dbReference type="Proteomes" id="UP001178507">
    <property type="component" value="Unassembled WGS sequence"/>
</dbReference>
<comment type="subcellular location">
    <subcellularLocation>
        <location evidence="2">Cell membrane</location>
        <topology evidence="2">Multi-pass membrane protein</topology>
    </subcellularLocation>
</comment>
<dbReference type="GO" id="GO:0046340">
    <property type="term" value="P:diacylglycerol catabolic process"/>
    <property type="evidence" value="ECO:0007669"/>
    <property type="project" value="TreeGrafter"/>
</dbReference>
<dbReference type="Pfam" id="PF18143">
    <property type="entry name" value="HAD_SAK_2"/>
    <property type="match status" value="1"/>
</dbReference>
<accession>A0AA36J7Z9</accession>